<dbReference type="GO" id="GO:0016811">
    <property type="term" value="F:hydrolase activity, acting on carbon-nitrogen (but not peptide) bonds, in linear amides"/>
    <property type="evidence" value="ECO:0007669"/>
    <property type="project" value="InterPro"/>
</dbReference>
<dbReference type="PANTHER" id="PTHR34218">
    <property type="entry name" value="PEPTIDASE S45 PENICILLIN AMIDASE"/>
    <property type="match status" value="1"/>
</dbReference>
<dbReference type="SUPFAM" id="SSF56235">
    <property type="entry name" value="N-terminal nucleophile aminohydrolases (Ntn hydrolases)"/>
    <property type="match status" value="1"/>
</dbReference>
<protein>
    <submittedName>
        <fullName evidence="6">Penicillin acylase family protein</fullName>
    </submittedName>
</protein>
<comment type="similarity">
    <text evidence="1">Belongs to the peptidase S45 family.</text>
</comment>
<sequence length="835" mass="91135">MRTPLPLYLALFGSLALAGCQENDSEPDPASHYDVTLTYTEQGVPHIKAADYVSLGFGVGYAHAEENLCTLSEQIMKLQGDKSRWLGAGEQQRNLLSDLGYRSLDLPARAVALYDKLAPDARALIEGYVAGFNHSLSGRTSPAEYPSPCRGAEWVAPLTPTLLLAYHLDLAQLASSRSFISAMASAQPPASGMQSRAALPAPELDPVSLLTSEGIGSNGWALGADRTSNANSLLLGNPHFPWDGELRFFEQHLQIPGKLNVTGATMMGFPAILIGFNEQLGWTHTVSQSKRFTLYQLTLDPDNPLRYRYGDQWREMSQKQITVQVRQADGSLQPYVQTLYASHFGPVVNLASLSPALGWTSNSAVSLRDANADNYRMLEQWLAMAKAQSTPAFFDALAEHQGVPWVNTLLIDKTGQASYVDATQVPRLGARAEAWWRAASQTPQLAPIWLDGEGSVLLPGNDPDFEWMDSGETRTPGLVPLSKAPRQTRSDYVYNANSSHWLTNLAAPLEGYSILYGPEQTVRSPRTRYNAQLISTPDAMGLTGSDRRFTLQTLQGVVTHNGSLFARELREPLLARCQAHPLIQLTSGPLDLTPSCKALANWDGEYQLESRGAHLMREWLTAFRTSGHRDIKDALFAIPFNPAQAATTPSGLAPWSGTPDQDPALLALAQAQQRLQAAGIAPDAELGTLQFVQKAAGLTPISLPGGNSFEGLFNMVQTNLPSRSTSDLANIVTGKAVAGTTLRNLDDDGDGKPDLRYRANYGSSFVLALQFDAAGPKAERFLSYGQSHDPESPHFTDQTTLFARQQWQPMRFTDEEIAANQERTLHLKVLHTISP</sequence>
<dbReference type="Gene3D" id="1.10.1400.10">
    <property type="match status" value="1"/>
</dbReference>
<evidence type="ECO:0000313" key="7">
    <source>
        <dbReference type="Proteomes" id="UP001285835"/>
    </source>
</evidence>
<evidence type="ECO:0000256" key="1">
    <source>
        <dbReference type="ARBA" id="ARBA00006586"/>
    </source>
</evidence>
<dbReference type="PROSITE" id="PS51257">
    <property type="entry name" value="PROKAR_LIPOPROTEIN"/>
    <property type="match status" value="1"/>
</dbReference>
<keyword evidence="3" id="KW-0378">Hydrolase</keyword>
<dbReference type="PANTHER" id="PTHR34218:SF3">
    <property type="entry name" value="ACYL-HOMOSERINE LACTONE ACYLASE PVDQ"/>
    <property type="match status" value="1"/>
</dbReference>
<evidence type="ECO:0000256" key="4">
    <source>
        <dbReference type="ARBA" id="ARBA00023145"/>
    </source>
</evidence>
<dbReference type="InterPro" id="IPR043147">
    <property type="entry name" value="Penicillin_amidase_A-knob"/>
</dbReference>
<dbReference type="InterPro" id="IPR043146">
    <property type="entry name" value="Penicillin_amidase_N_B-knob"/>
</dbReference>
<dbReference type="InterPro" id="IPR002692">
    <property type="entry name" value="S45"/>
</dbReference>
<evidence type="ECO:0000313" key="6">
    <source>
        <dbReference type="EMBL" id="MDX7923529.1"/>
    </source>
</evidence>
<dbReference type="Pfam" id="PF01804">
    <property type="entry name" value="Penicil_amidase"/>
    <property type="match status" value="1"/>
</dbReference>
<keyword evidence="4" id="KW-0865">Zymogen</keyword>
<feature type="signal peptide" evidence="5">
    <location>
        <begin position="1"/>
        <end position="18"/>
    </location>
</feature>
<dbReference type="Gene3D" id="2.30.120.10">
    <property type="match status" value="1"/>
</dbReference>
<accession>A0AAP6L2T8</accession>
<dbReference type="Proteomes" id="UP001285835">
    <property type="component" value="Unassembled WGS sequence"/>
</dbReference>
<evidence type="ECO:0000256" key="5">
    <source>
        <dbReference type="SAM" id="SignalP"/>
    </source>
</evidence>
<gene>
    <name evidence="6" type="ORF">SJS82_16500</name>
</gene>
<proteinExistence type="inferred from homology"/>
<dbReference type="Gene3D" id="1.10.439.10">
    <property type="entry name" value="Penicillin Amidohydrolase, domain 1"/>
    <property type="match status" value="1"/>
</dbReference>
<dbReference type="Gene3D" id="3.60.20.10">
    <property type="entry name" value="Glutamine Phosphoribosylpyrophosphate, subunit 1, domain 1"/>
    <property type="match status" value="1"/>
</dbReference>
<evidence type="ECO:0000256" key="2">
    <source>
        <dbReference type="ARBA" id="ARBA00022729"/>
    </source>
</evidence>
<comment type="caution">
    <text evidence="6">The sequence shown here is derived from an EMBL/GenBank/DDBJ whole genome shotgun (WGS) entry which is preliminary data.</text>
</comment>
<dbReference type="EMBL" id="JAWZXF010000020">
    <property type="protein sequence ID" value="MDX7923529.1"/>
    <property type="molecule type" value="Genomic_DNA"/>
</dbReference>
<reference evidence="6" key="1">
    <citation type="submission" date="2023-11" db="EMBL/GenBank/DDBJ databases">
        <title>WGS of Aeromonas in Northern Israel.</title>
        <authorList>
            <person name="Hershko Y."/>
        </authorList>
    </citation>
    <scope>NUCLEOTIDE SEQUENCE</scope>
    <source>
        <strain evidence="6">02297</strain>
    </source>
</reference>
<dbReference type="InterPro" id="IPR029055">
    <property type="entry name" value="Ntn_hydrolases_N"/>
</dbReference>
<dbReference type="GO" id="GO:0017000">
    <property type="term" value="P:antibiotic biosynthetic process"/>
    <property type="evidence" value="ECO:0007669"/>
    <property type="project" value="InterPro"/>
</dbReference>
<feature type="chain" id="PRO_5042943590" evidence="5">
    <location>
        <begin position="19"/>
        <end position="835"/>
    </location>
</feature>
<evidence type="ECO:0000256" key="3">
    <source>
        <dbReference type="ARBA" id="ARBA00022801"/>
    </source>
</evidence>
<dbReference type="RefSeq" id="WP_319917716.1">
    <property type="nucleotide sequence ID" value="NZ_JAWZXF010000020.1"/>
</dbReference>
<organism evidence="6 7">
    <name type="scientific">Aeromonas media</name>
    <dbReference type="NCBI Taxonomy" id="651"/>
    <lineage>
        <taxon>Bacteria</taxon>
        <taxon>Pseudomonadati</taxon>
        <taxon>Pseudomonadota</taxon>
        <taxon>Gammaproteobacteria</taxon>
        <taxon>Aeromonadales</taxon>
        <taxon>Aeromonadaceae</taxon>
        <taxon>Aeromonas</taxon>
    </lineage>
</organism>
<dbReference type="InterPro" id="IPR023343">
    <property type="entry name" value="Penicillin_amidase_dom1"/>
</dbReference>
<dbReference type="AlphaFoldDB" id="A0AAP6L2T8"/>
<keyword evidence="2 5" id="KW-0732">Signal</keyword>
<name>A0AAP6L2T8_AERME</name>